<evidence type="ECO:0000256" key="5">
    <source>
        <dbReference type="PROSITE-ProRule" id="PRU00560"/>
    </source>
</evidence>
<evidence type="ECO:0000256" key="4">
    <source>
        <dbReference type="ARBA" id="ARBA00022840"/>
    </source>
</evidence>
<dbReference type="Proteomes" id="UP000252585">
    <property type="component" value="Unassembled WGS sequence"/>
</dbReference>
<feature type="binding site" evidence="5">
    <location>
        <begin position="235"/>
        <end position="242"/>
    </location>
    <ligand>
        <name>ATP</name>
        <dbReference type="ChEBI" id="CHEBI:30616"/>
    </ligand>
</feature>
<dbReference type="GO" id="GO:0043138">
    <property type="term" value="F:3'-5' DNA helicase activity"/>
    <property type="evidence" value="ECO:0007669"/>
    <property type="project" value="TreeGrafter"/>
</dbReference>
<dbReference type="GO" id="GO:0005829">
    <property type="term" value="C:cytosol"/>
    <property type="evidence" value="ECO:0007669"/>
    <property type="project" value="TreeGrafter"/>
</dbReference>
<evidence type="ECO:0000256" key="3">
    <source>
        <dbReference type="ARBA" id="ARBA00022806"/>
    </source>
</evidence>
<keyword evidence="1 5" id="KW-0547">Nucleotide-binding</keyword>
<dbReference type="GO" id="GO:0005524">
    <property type="term" value="F:ATP binding"/>
    <property type="evidence" value="ECO:0007669"/>
    <property type="project" value="UniProtKB-UniRule"/>
</dbReference>
<dbReference type="GO" id="GO:0000725">
    <property type="term" value="P:recombinational repair"/>
    <property type="evidence" value="ECO:0007669"/>
    <property type="project" value="TreeGrafter"/>
</dbReference>
<dbReference type="Pfam" id="PF00580">
    <property type="entry name" value="UvrD-helicase"/>
    <property type="match status" value="1"/>
</dbReference>
<dbReference type="SUPFAM" id="SSF52540">
    <property type="entry name" value="P-loop containing nucleoside triphosphate hydrolases"/>
    <property type="match status" value="1"/>
</dbReference>
<evidence type="ECO:0000256" key="2">
    <source>
        <dbReference type="ARBA" id="ARBA00022801"/>
    </source>
</evidence>
<name>A0A368X8F2_9BACI</name>
<evidence type="ECO:0000259" key="6">
    <source>
        <dbReference type="PROSITE" id="PS51198"/>
    </source>
</evidence>
<organism evidence="7 8">
    <name type="scientific">Saliterribacillus persicus</name>
    <dbReference type="NCBI Taxonomy" id="930114"/>
    <lineage>
        <taxon>Bacteria</taxon>
        <taxon>Bacillati</taxon>
        <taxon>Bacillota</taxon>
        <taxon>Bacilli</taxon>
        <taxon>Bacillales</taxon>
        <taxon>Bacillaceae</taxon>
        <taxon>Saliterribacillus</taxon>
    </lineage>
</organism>
<dbReference type="Gene3D" id="3.40.50.300">
    <property type="entry name" value="P-loop containing nucleotide triphosphate hydrolases"/>
    <property type="match status" value="3"/>
</dbReference>
<gene>
    <name evidence="7" type="ORF">DFR57_11428</name>
</gene>
<dbReference type="OrthoDB" id="9787585at2"/>
<keyword evidence="3 5" id="KW-0347">Helicase</keyword>
<evidence type="ECO:0000256" key="1">
    <source>
        <dbReference type="ARBA" id="ARBA00022741"/>
    </source>
</evidence>
<dbReference type="PANTHER" id="PTHR11070:SF17">
    <property type="entry name" value="DNA HELICASE IV"/>
    <property type="match status" value="1"/>
</dbReference>
<dbReference type="PROSITE" id="PS51198">
    <property type="entry name" value="UVRD_HELICASE_ATP_BIND"/>
    <property type="match status" value="1"/>
</dbReference>
<dbReference type="InterPro" id="IPR027785">
    <property type="entry name" value="UvrD-like_helicase_C"/>
</dbReference>
<dbReference type="EMBL" id="QPJJ01000014">
    <property type="protein sequence ID" value="RCW64242.1"/>
    <property type="molecule type" value="Genomic_DNA"/>
</dbReference>
<protein>
    <submittedName>
        <fullName evidence="7">DNA helicase-2/ATP-dependent DNA helicase PcrA</fullName>
    </submittedName>
</protein>
<dbReference type="PANTHER" id="PTHR11070">
    <property type="entry name" value="UVRD / RECB / PCRA DNA HELICASE FAMILY MEMBER"/>
    <property type="match status" value="1"/>
</dbReference>
<reference evidence="7 8" key="1">
    <citation type="submission" date="2018-07" db="EMBL/GenBank/DDBJ databases">
        <title>Genomic Encyclopedia of Type Strains, Phase IV (KMG-IV): sequencing the most valuable type-strain genomes for metagenomic binning, comparative biology and taxonomic classification.</title>
        <authorList>
            <person name="Goeker M."/>
        </authorList>
    </citation>
    <scope>NUCLEOTIDE SEQUENCE [LARGE SCALE GENOMIC DNA]</scope>
    <source>
        <strain evidence="7 8">DSM 27696</strain>
    </source>
</reference>
<evidence type="ECO:0000313" key="7">
    <source>
        <dbReference type="EMBL" id="RCW64242.1"/>
    </source>
</evidence>
<comment type="caution">
    <text evidence="7">The sequence shown here is derived from an EMBL/GenBank/DDBJ whole genome shotgun (WGS) entry which is preliminary data.</text>
</comment>
<dbReference type="AlphaFoldDB" id="A0A368X8F2"/>
<dbReference type="GO" id="GO:0003677">
    <property type="term" value="F:DNA binding"/>
    <property type="evidence" value="ECO:0007669"/>
    <property type="project" value="InterPro"/>
</dbReference>
<sequence length="787" mass="91686">MTNGQQDNEKKQEQIRVDHVVKEITRKINYLSENVKDLKESVIDIRREFWEDVTVNLEELDDFYETEASIKQQAEFLSERERSHGQFSERIDTLKRLKDSPYFGRIDFKEDDEKEEMPIYIGLASVMDENDEEFLVYDWRAPISSMYYDFPPGPANYDTMEGNISGEILLKRQYMIRNGELKGMFDTGLTIGDSLLQAVLGNQASTKMKSIVATIQREQNQIIRNEKSKLLVVQGVAGSGKTSAALQRVAYLLYRYRETLTSEQIVLFSPNPLFNSYVATVLPELGEDNMQQMTFYQYLNRQLPKSIALESPFEQMEYYLNGEGENFKTRKEAMHIKASLAFKAFIDDYLDQLGEAGIIFRNVTFRGKAIVKKEDIAKYFYSLDDHISLSDRVEETMEWITKEVRSFEKKEVGADWLRDEIELLDKEDFLDVHQRLEDRQPFEEDSFNDYTKEEELLRKKVLTRKLRPLKTKIKRKAFVDRLKTYRQLFEQTAYQRKTEGLGNAWEAISDLTAQSLKDKQLTWEDATAYVYFEKELIGFNDVRTIKHVFIDEAQDYSPFQFAFIKKLFPVSRMTLLGDINQAIYAHALHEESLLSEKLEEKHERVELTRSYRSTEPIVSFTKSFMPNGHLIEPFERDGSLPVVMEVENLKMVEEKTLDFIEMYQEAGHQTIAVIAKTLAESKELYELLKDRVDAELMTQETQNFGKGVAIIPAYLAKGIEFDAVIIPNASNENYQNALERNLFYTACTRAQHELVLLSIGEPSAFIQDVPTKHYKHYKVHAIFKNSR</sequence>
<evidence type="ECO:0000313" key="8">
    <source>
        <dbReference type="Proteomes" id="UP000252585"/>
    </source>
</evidence>
<dbReference type="InterPro" id="IPR048228">
    <property type="entry name" value="HelD_bacillota"/>
</dbReference>
<dbReference type="Pfam" id="PF13538">
    <property type="entry name" value="UvrD_C_2"/>
    <property type="match status" value="1"/>
</dbReference>
<accession>A0A368X8F2</accession>
<proteinExistence type="predicted"/>
<dbReference type="InterPro" id="IPR014016">
    <property type="entry name" value="UvrD-like_ATP-bd"/>
</dbReference>
<dbReference type="RefSeq" id="WP_114353978.1">
    <property type="nucleotide sequence ID" value="NZ_QPJJ01000014.1"/>
</dbReference>
<dbReference type="GO" id="GO:0016787">
    <property type="term" value="F:hydrolase activity"/>
    <property type="evidence" value="ECO:0007669"/>
    <property type="project" value="UniProtKB-UniRule"/>
</dbReference>
<dbReference type="InterPro" id="IPR027417">
    <property type="entry name" value="P-loop_NTPase"/>
</dbReference>
<dbReference type="InterPro" id="IPR000212">
    <property type="entry name" value="DNA_helicase_UvrD/REP"/>
</dbReference>
<keyword evidence="8" id="KW-1185">Reference proteome</keyword>
<keyword evidence="4 5" id="KW-0067">ATP-binding</keyword>
<keyword evidence="2 5" id="KW-0378">Hydrolase</keyword>
<dbReference type="NCBIfam" id="NF041464">
    <property type="entry name" value="HelD_BACSU"/>
    <property type="match status" value="1"/>
</dbReference>
<feature type="domain" description="UvrD-like helicase ATP-binding" evidence="6">
    <location>
        <begin position="214"/>
        <end position="614"/>
    </location>
</feature>